<evidence type="ECO:0000313" key="1">
    <source>
        <dbReference type="Proteomes" id="UP000515146"/>
    </source>
</evidence>
<name>A0A6P6YHF2_DERPT</name>
<reference evidence="2" key="1">
    <citation type="submission" date="2025-08" db="UniProtKB">
        <authorList>
            <consortium name="RefSeq"/>
        </authorList>
    </citation>
    <scope>IDENTIFICATION</scope>
    <source>
        <strain evidence="2">Airmid</strain>
    </source>
</reference>
<accession>A0A6P6YHF2</accession>
<protein>
    <submittedName>
        <fullName evidence="2">Uncharacterized protein LOC113797992</fullName>
    </submittedName>
</protein>
<sequence length="278" mass="32755">MNFLLIMCILQFSSTKILAEKILFNGKSYKSTEIRQIRFPYKPVYGLPEHFNCTMITKEEFEQCEIEALKAWTITIRNYFYQSKYFCCFVWCALDCEIELMNKCNETHSKYMKDSTTEWFKKACHFFDKTSAFCKIKPDFETFFYDNYVIFIILLIIVGLCTLNREYHGITRSDVLKSIENFIQGDELTEKYNLDTSTKPQYGLYSQKPCASHTPLPLGAINQNEKISNFIDPDKFSGKFIENFLHSIKEFSLEQFLSLPTKSTERMPEFSLSTLKKY</sequence>
<dbReference type="KEGG" id="dpte:113797992"/>
<organism evidence="1 2">
    <name type="scientific">Dermatophagoides pteronyssinus</name>
    <name type="common">European house dust mite</name>
    <dbReference type="NCBI Taxonomy" id="6956"/>
    <lineage>
        <taxon>Eukaryota</taxon>
        <taxon>Metazoa</taxon>
        <taxon>Ecdysozoa</taxon>
        <taxon>Arthropoda</taxon>
        <taxon>Chelicerata</taxon>
        <taxon>Arachnida</taxon>
        <taxon>Acari</taxon>
        <taxon>Acariformes</taxon>
        <taxon>Sarcoptiformes</taxon>
        <taxon>Astigmata</taxon>
        <taxon>Psoroptidia</taxon>
        <taxon>Analgoidea</taxon>
        <taxon>Pyroglyphidae</taxon>
        <taxon>Dermatophagoidinae</taxon>
        <taxon>Dermatophagoides</taxon>
    </lineage>
</organism>
<gene>
    <name evidence="2" type="primary">LOC113797992</name>
</gene>
<dbReference type="RefSeq" id="XP_027204269.1">
    <property type="nucleotide sequence ID" value="XM_027348468.1"/>
</dbReference>
<proteinExistence type="predicted"/>
<evidence type="ECO:0000313" key="2">
    <source>
        <dbReference type="RefSeq" id="XP_027204269.1"/>
    </source>
</evidence>
<dbReference type="InParanoid" id="A0A6P6YHF2"/>
<dbReference type="Proteomes" id="UP000515146">
    <property type="component" value="Unplaced"/>
</dbReference>
<dbReference type="AlphaFoldDB" id="A0A6P6YHF2"/>
<keyword evidence="1" id="KW-1185">Reference proteome</keyword>